<dbReference type="AlphaFoldDB" id="A0AAD2G515"/>
<gene>
    <name evidence="3" type="ORF">CYCCA115_LOCUS19772</name>
</gene>
<name>A0AAD2G515_9STRA</name>
<dbReference type="InterPro" id="IPR001810">
    <property type="entry name" value="F-box_dom"/>
</dbReference>
<feature type="region of interest" description="Disordered" evidence="1">
    <location>
        <begin position="272"/>
        <end position="297"/>
    </location>
</feature>
<organism evidence="3 4">
    <name type="scientific">Cylindrotheca closterium</name>
    <dbReference type="NCBI Taxonomy" id="2856"/>
    <lineage>
        <taxon>Eukaryota</taxon>
        <taxon>Sar</taxon>
        <taxon>Stramenopiles</taxon>
        <taxon>Ochrophyta</taxon>
        <taxon>Bacillariophyta</taxon>
        <taxon>Bacillariophyceae</taxon>
        <taxon>Bacillariophycidae</taxon>
        <taxon>Bacillariales</taxon>
        <taxon>Bacillariaceae</taxon>
        <taxon>Cylindrotheca</taxon>
    </lineage>
</organism>
<dbReference type="Gene3D" id="1.20.1280.50">
    <property type="match status" value="1"/>
</dbReference>
<feature type="domain" description="F-box" evidence="2">
    <location>
        <begin position="25"/>
        <end position="62"/>
    </location>
</feature>
<evidence type="ECO:0000313" key="4">
    <source>
        <dbReference type="Proteomes" id="UP001295423"/>
    </source>
</evidence>
<dbReference type="SUPFAM" id="SSF81383">
    <property type="entry name" value="F-box domain"/>
    <property type="match status" value="1"/>
</dbReference>
<comment type="caution">
    <text evidence="3">The sequence shown here is derived from an EMBL/GenBank/DDBJ whole genome shotgun (WGS) entry which is preliminary data.</text>
</comment>
<sequence length="362" mass="41418">MATADSTSPCTEYIHIAYPVSPIDRVTWVDLPDALWHEILRFSAVQDLVRMERVCKKFNIQLDRKDRSHGAQEQGREREREREREQEQLSSIHDLWKTHCQHRWNDKPRYKLTDEREDWLRRHYDEHFATVDYGDTAGGATGRATGRATGSRTESSHVMMGNAAPFPVANTASSSPSTTSTPSLSKFSWKKTYFWMEQELARTTLTYDELESLDWYFNFTPLAGGRGKDTLLRCIFRHGLLSIGGAGFPSLPYRMLFLHPGDNPDIFSEQQVNATDQHSDTDTTTDATTDTETHDNPIFHGGIDTSQARRHNQEQAVLIADFPLHYVSRLHDSGEWLMTNAHVTFVSTDEAGALTYKDRNFQ</sequence>
<evidence type="ECO:0000256" key="1">
    <source>
        <dbReference type="SAM" id="MobiDB-lite"/>
    </source>
</evidence>
<dbReference type="PROSITE" id="PS50181">
    <property type="entry name" value="FBOX"/>
    <property type="match status" value="1"/>
</dbReference>
<accession>A0AAD2G515</accession>
<reference evidence="3" key="1">
    <citation type="submission" date="2023-08" db="EMBL/GenBank/DDBJ databases">
        <authorList>
            <person name="Audoor S."/>
            <person name="Bilcke G."/>
        </authorList>
    </citation>
    <scope>NUCLEOTIDE SEQUENCE</scope>
</reference>
<dbReference type="Proteomes" id="UP001295423">
    <property type="component" value="Unassembled WGS sequence"/>
</dbReference>
<proteinExistence type="predicted"/>
<evidence type="ECO:0000313" key="3">
    <source>
        <dbReference type="EMBL" id="CAJ1962619.1"/>
    </source>
</evidence>
<keyword evidence="4" id="KW-1185">Reference proteome</keyword>
<feature type="region of interest" description="Disordered" evidence="1">
    <location>
        <begin position="64"/>
        <end position="86"/>
    </location>
</feature>
<feature type="region of interest" description="Disordered" evidence="1">
    <location>
        <begin position="135"/>
        <end position="156"/>
    </location>
</feature>
<dbReference type="Pfam" id="PF00646">
    <property type="entry name" value="F-box"/>
    <property type="match status" value="1"/>
</dbReference>
<feature type="compositionally biased region" description="Low complexity" evidence="1">
    <location>
        <begin position="142"/>
        <end position="153"/>
    </location>
</feature>
<dbReference type="InterPro" id="IPR036047">
    <property type="entry name" value="F-box-like_dom_sf"/>
</dbReference>
<protein>
    <recommendedName>
        <fullName evidence="2">F-box domain-containing protein</fullName>
    </recommendedName>
</protein>
<dbReference type="EMBL" id="CAKOGP040002114">
    <property type="protein sequence ID" value="CAJ1962619.1"/>
    <property type="molecule type" value="Genomic_DNA"/>
</dbReference>
<evidence type="ECO:0000259" key="2">
    <source>
        <dbReference type="PROSITE" id="PS50181"/>
    </source>
</evidence>
<dbReference type="CDD" id="cd09917">
    <property type="entry name" value="F-box_SF"/>
    <property type="match status" value="1"/>
</dbReference>